<dbReference type="PANTHER" id="PTHR38406:SF1">
    <property type="entry name" value="TRANSCRIPTIONAL REPRESSOR OPI1"/>
    <property type="match status" value="1"/>
</dbReference>
<dbReference type="GO" id="GO:0003714">
    <property type="term" value="F:transcription corepressor activity"/>
    <property type="evidence" value="ECO:0007669"/>
    <property type="project" value="InterPro"/>
</dbReference>
<feature type="region of interest" description="Disordered" evidence="1">
    <location>
        <begin position="215"/>
        <end position="248"/>
    </location>
</feature>
<feature type="region of interest" description="Disordered" evidence="1">
    <location>
        <begin position="322"/>
        <end position="352"/>
    </location>
</feature>
<feature type="compositionally biased region" description="Pro residues" evidence="1">
    <location>
        <begin position="7"/>
        <end position="16"/>
    </location>
</feature>
<dbReference type="GO" id="GO:0006357">
    <property type="term" value="P:regulation of transcription by RNA polymerase II"/>
    <property type="evidence" value="ECO:0007669"/>
    <property type="project" value="TreeGrafter"/>
</dbReference>
<evidence type="ECO:0000256" key="1">
    <source>
        <dbReference type="SAM" id="MobiDB-lite"/>
    </source>
</evidence>
<dbReference type="GO" id="GO:0005783">
    <property type="term" value="C:endoplasmic reticulum"/>
    <property type="evidence" value="ECO:0007669"/>
    <property type="project" value="TreeGrafter"/>
</dbReference>
<proteinExistence type="predicted"/>
<protein>
    <submittedName>
        <fullName evidence="2">Transcription factor Opi1-domain-containing protein</fullName>
    </submittedName>
</protein>
<dbReference type="GO" id="GO:0030968">
    <property type="term" value="P:endoplasmic reticulum unfolded protein response"/>
    <property type="evidence" value="ECO:0007669"/>
    <property type="project" value="TreeGrafter"/>
</dbReference>
<feature type="region of interest" description="Disordered" evidence="1">
    <location>
        <begin position="48"/>
        <end position="93"/>
    </location>
</feature>
<feature type="compositionally biased region" description="Basic and acidic residues" evidence="1">
    <location>
        <begin position="330"/>
        <end position="339"/>
    </location>
</feature>
<dbReference type="GO" id="GO:0008654">
    <property type="term" value="P:phospholipid biosynthetic process"/>
    <property type="evidence" value="ECO:0007669"/>
    <property type="project" value="TreeGrafter"/>
</dbReference>
<feature type="region of interest" description="Disordered" evidence="1">
    <location>
        <begin position="1"/>
        <end position="26"/>
    </location>
</feature>
<dbReference type="EMBL" id="JAULSY010000062">
    <property type="protein sequence ID" value="KAK0668032.1"/>
    <property type="molecule type" value="Genomic_DNA"/>
</dbReference>
<dbReference type="Proteomes" id="UP001174997">
    <property type="component" value="Unassembled WGS sequence"/>
</dbReference>
<evidence type="ECO:0000313" key="2">
    <source>
        <dbReference type="EMBL" id="KAK0668032.1"/>
    </source>
</evidence>
<accession>A0AA39ZBR7</accession>
<gene>
    <name evidence="2" type="ORF">QBC41DRAFT_128565</name>
</gene>
<reference evidence="2" key="1">
    <citation type="submission" date="2023-06" db="EMBL/GenBank/DDBJ databases">
        <title>Genome-scale phylogeny and comparative genomics of the fungal order Sordariales.</title>
        <authorList>
            <consortium name="Lawrence Berkeley National Laboratory"/>
            <person name="Hensen N."/>
            <person name="Bonometti L."/>
            <person name="Westerberg I."/>
            <person name="Brannstrom I.O."/>
            <person name="Guillou S."/>
            <person name="Cros-Aarteil S."/>
            <person name="Calhoun S."/>
            <person name="Haridas S."/>
            <person name="Kuo A."/>
            <person name="Mondo S."/>
            <person name="Pangilinan J."/>
            <person name="Riley R."/>
            <person name="Labutti K."/>
            <person name="Andreopoulos B."/>
            <person name="Lipzen A."/>
            <person name="Chen C."/>
            <person name="Yanf M."/>
            <person name="Daum C."/>
            <person name="Ng V."/>
            <person name="Clum A."/>
            <person name="Steindorff A."/>
            <person name="Ohm R."/>
            <person name="Martin F."/>
            <person name="Silar P."/>
            <person name="Natvig D."/>
            <person name="Lalanne C."/>
            <person name="Gautier V."/>
            <person name="Ament-Velasquez S.L."/>
            <person name="Kruys A."/>
            <person name="Hutchinson M.I."/>
            <person name="Powell A.J."/>
            <person name="Barry K."/>
            <person name="Miller A.N."/>
            <person name="Grigoriev I.V."/>
            <person name="Debuchy R."/>
            <person name="Gladieux P."/>
            <person name="Thoren M.H."/>
            <person name="Johannesson H."/>
        </authorList>
    </citation>
    <scope>NUCLEOTIDE SEQUENCE</scope>
    <source>
        <strain evidence="2">CBS 307.81</strain>
    </source>
</reference>
<feature type="compositionally biased region" description="Basic and acidic residues" evidence="1">
    <location>
        <begin position="217"/>
        <end position="228"/>
    </location>
</feature>
<feature type="region of interest" description="Disordered" evidence="1">
    <location>
        <begin position="106"/>
        <end position="131"/>
    </location>
</feature>
<feature type="compositionally biased region" description="Polar residues" evidence="1">
    <location>
        <begin position="167"/>
        <end position="185"/>
    </location>
</feature>
<feature type="region of interest" description="Disordered" evidence="1">
    <location>
        <begin position="367"/>
        <end position="410"/>
    </location>
</feature>
<feature type="region of interest" description="Disordered" evidence="1">
    <location>
        <begin position="592"/>
        <end position="623"/>
    </location>
</feature>
<sequence length="623" mass="67364">MDHMLAPPAPSQPPTPSQLKSQEAGAVAVASYPDYEYHSTPTALLEPTLMMHPSHPNNLPLPPMSHPDDPTSRSFADHTAELPPIQPPHEKPAVGAAQTLPSLSSVTGAQTPRLPSLPAAPESAYSPLSTASTLTPAPATANKAVASPSLPINHWPSLNPFTTYYTPSHAQGPQSSMTVDATSGKSSHHRATSVSLDDPGVRAAAEALGRLRTVDTMPHDTDGRRNRTPEAYQVGTPNSQESTSERQQEPLLSLITTSYPSIAPVASYLESATSVCNTAYTNSKNYSPVLRRNAEYIEDRVVKPVAKTVGRYGGHGLRWWLQKPGRKQRSPSDLEEGRQGVKRRKGDTDRESAIAARVMADFDVGSKERRTSVSTVDTLPAYDDQRSPAYTERADEQRGPTSPNEGSGSYKLWVTTSSLRVAMQDESKKRLRVLIGALSNTNGRITGFFESLTKAVEEYDRSMAVNHEDVAMGGQDQHSQNELSTRIMTLVDGITKTSAATVNMVNKCAASALPDNVKGFVARRLMSLPAQWKLMASQEGSDAPREGGDEAAAIRHRAHSALALAKVSLQIMTQITEVLDMTLNAAEEWCENQNRHEAETSQPSSPMVAQRPVGIDGDVKMSE</sequence>
<dbReference type="InterPro" id="IPR013927">
    <property type="entry name" value="TF_Opi1_Ccg-8"/>
</dbReference>
<dbReference type="AlphaFoldDB" id="A0AA39ZBR7"/>
<dbReference type="PANTHER" id="PTHR38406">
    <property type="entry name" value="TRANSCRIPTIONAL REPRESSOR OPI1"/>
    <property type="match status" value="1"/>
</dbReference>
<comment type="caution">
    <text evidence="2">The sequence shown here is derived from an EMBL/GenBank/DDBJ whole genome shotgun (WGS) entry which is preliminary data.</text>
</comment>
<evidence type="ECO:0000313" key="3">
    <source>
        <dbReference type="Proteomes" id="UP001174997"/>
    </source>
</evidence>
<name>A0AA39ZBR7_9PEZI</name>
<dbReference type="GO" id="GO:0005634">
    <property type="term" value="C:nucleus"/>
    <property type="evidence" value="ECO:0007669"/>
    <property type="project" value="TreeGrafter"/>
</dbReference>
<keyword evidence="3" id="KW-1185">Reference proteome</keyword>
<organism evidence="2 3">
    <name type="scientific">Cercophora samala</name>
    <dbReference type="NCBI Taxonomy" id="330535"/>
    <lineage>
        <taxon>Eukaryota</taxon>
        <taxon>Fungi</taxon>
        <taxon>Dikarya</taxon>
        <taxon>Ascomycota</taxon>
        <taxon>Pezizomycotina</taxon>
        <taxon>Sordariomycetes</taxon>
        <taxon>Sordariomycetidae</taxon>
        <taxon>Sordariales</taxon>
        <taxon>Lasiosphaeriaceae</taxon>
        <taxon>Cercophora</taxon>
    </lineage>
</organism>
<feature type="compositionally biased region" description="Basic and acidic residues" evidence="1">
    <location>
        <begin position="66"/>
        <end position="80"/>
    </location>
</feature>
<feature type="region of interest" description="Disordered" evidence="1">
    <location>
        <begin position="167"/>
        <end position="194"/>
    </location>
</feature>